<dbReference type="Gene3D" id="3.40.50.1950">
    <property type="entry name" value="Flavin prenyltransferase-like"/>
    <property type="match status" value="1"/>
</dbReference>
<protein>
    <submittedName>
        <fullName evidence="5">Flavoprotein domain-containing protein</fullName>
    </submittedName>
</protein>
<dbReference type="InterPro" id="IPR003382">
    <property type="entry name" value="Flavoprotein"/>
</dbReference>
<keyword evidence="4" id="KW-1185">Reference proteome</keyword>
<keyword evidence="1" id="KW-0173">Coenzyme A biosynthesis</keyword>
<evidence type="ECO:0000313" key="4">
    <source>
        <dbReference type="Proteomes" id="UP000887565"/>
    </source>
</evidence>
<dbReference type="GO" id="GO:0015937">
    <property type="term" value="P:coenzyme A biosynthetic process"/>
    <property type="evidence" value="ECO:0007669"/>
    <property type="project" value="UniProtKB-KW"/>
</dbReference>
<dbReference type="PANTHER" id="PTHR14359">
    <property type="entry name" value="HOMO-OLIGOMERIC FLAVIN CONTAINING CYS DECARBOXYLASE FAMILY"/>
    <property type="match status" value="1"/>
</dbReference>
<evidence type="ECO:0000259" key="3">
    <source>
        <dbReference type="Pfam" id="PF02441"/>
    </source>
</evidence>
<organism evidence="4 5">
    <name type="scientific">Romanomermis culicivorax</name>
    <name type="common">Nematode worm</name>
    <dbReference type="NCBI Taxonomy" id="13658"/>
    <lineage>
        <taxon>Eukaryota</taxon>
        <taxon>Metazoa</taxon>
        <taxon>Ecdysozoa</taxon>
        <taxon>Nematoda</taxon>
        <taxon>Enoplea</taxon>
        <taxon>Dorylaimia</taxon>
        <taxon>Mermithida</taxon>
        <taxon>Mermithoidea</taxon>
        <taxon>Mermithidae</taxon>
        <taxon>Romanomermis</taxon>
    </lineage>
</organism>
<reference evidence="5" key="1">
    <citation type="submission" date="2022-11" db="UniProtKB">
        <authorList>
            <consortium name="WormBaseParasite"/>
        </authorList>
    </citation>
    <scope>IDENTIFICATION</scope>
</reference>
<accession>A0A915HZ62</accession>
<dbReference type="AlphaFoldDB" id="A0A915HZ62"/>
<feature type="domain" description="Flavoprotein" evidence="3">
    <location>
        <begin position="45"/>
        <end position="200"/>
    </location>
</feature>
<dbReference type="SUPFAM" id="SSF52507">
    <property type="entry name" value="Homo-oligomeric flavin-containing Cys decarboxylases, HFCD"/>
    <property type="match status" value="1"/>
</dbReference>
<dbReference type="GO" id="GO:0004633">
    <property type="term" value="F:phosphopantothenoylcysteine decarboxylase activity"/>
    <property type="evidence" value="ECO:0007669"/>
    <property type="project" value="TreeGrafter"/>
</dbReference>
<evidence type="ECO:0000313" key="5">
    <source>
        <dbReference type="WBParaSite" id="nRc.2.0.1.t06556-RA"/>
    </source>
</evidence>
<comment type="similarity">
    <text evidence="2">Belongs to the HFCD (homooligomeric flavin containing Cys decarboxylase) superfamily.</text>
</comment>
<dbReference type="WBParaSite" id="nRc.2.0.1.t06556-RA">
    <property type="protein sequence ID" value="nRc.2.0.1.t06556-RA"/>
    <property type="gene ID" value="nRc.2.0.1.g06556"/>
</dbReference>
<dbReference type="OMA" id="KGLACGD"/>
<evidence type="ECO:0000256" key="2">
    <source>
        <dbReference type="ARBA" id="ARBA00038350"/>
    </source>
</evidence>
<dbReference type="Proteomes" id="UP000887565">
    <property type="component" value="Unplaced"/>
</dbReference>
<dbReference type="GO" id="GO:0010181">
    <property type="term" value="F:FMN binding"/>
    <property type="evidence" value="ECO:0007669"/>
    <property type="project" value="TreeGrafter"/>
</dbReference>
<dbReference type="Pfam" id="PF02441">
    <property type="entry name" value="Flavoprotein"/>
    <property type="match status" value="1"/>
</dbReference>
<sequence>MNGVPAKKACLESDETAATLDNTGNATINSHPLTLDWKHSSEKYNLLIACTGSVACIKLTELLSEIKKCSSKYEEKLNIRIVATNNALKFFDRDSLNVPVIDDCLEWDCWKGRGDPVIHIELRRWAHMLLIAPLDANTLAKIANGLCDNLVTSVVRAWDFNRPVYFCPAMNTYMWDNPLTVQHLNTLKNLLNFREIPCVEKTLICGDKGYGAMAALPMIASVVASEVKKHFAIYTG</sequence>
<name>A0A915HZ62_ROMCU</name>
<evidence type="ECO:0000256" key="1">
    <source>
        <dbReference type="ARBA" id="ARBA00022993"/>
    </source>
</evidence>
<dbReference type="PANTHER" id="PTHR14359:SF6">
    <property type="entry name" value="PHOSPHOPANTOTHENOYLCYSTEINE DECARBOXYLASE"/>
    <property type="match status" value="1"/>
</dbReference>
<dbReference type="InterPro" id="IPR036551">
    <property type="entry name" value="Flavin_trans-like"/>
</dbReference>
<proteinExistence type="inferred from homology"/>
<dbReference type="GO" id="GO:0071513">
    <property type="term" value="C:phosphopantothenoylcysteine decarboxylase complex"/>
    <property type="evidence" value="ECO:0007669"/>
    <property type="project" value="TreeGrafter"/>
</dbReference>